<organism evidence="2 3">
    <name type="scientific">Mycena rosella</name>
    <name type="common">Pink bonnet</name>
    <name type="synonym">Agaricus rosellus</name>
    <dbReference type="NCBI Taxonomy" id="1033263"/>
    <lineage>
        <taxon>Eukaryota</taxon>
        <taxon>Fungi</taxon>
        <taxon>Dikarya</taxon>
        <taxon>Basidiomycota</taxon>
        <taxon>Agaricomycotina</taxon>
        <taxon>Agaricomycetes</taxon>
        <taxon>Agaricomycetidae</taxon>
        <taxon>Agaricales</taxon>
        <taxon>Marasmiineae</taxon>
        <taxon>Mycenaceae</taxon>
        <taxon>Mycena</taxon>
    </lineage>
</organism>
<dbReference type="SUPFAM" id="SSF51735">
    <property type="entry name" value="NAD(P)-binding Rossmann-fold domains"/>
    <property type="match status" value="1"/>
</dbReference>
<protein>
    <recommendedName>
        <fullName evidence="4">NAD(P)-binding protein</fullName>
    </recommendedName>
</protein>
<dbReference type="EMBL" id="JARKIE010000098">
    <property type="protein sequence ID" value="KAJ7686185.1"/>
    <property type="molecule type" value="Genomic_DNA"/>
</dbReference>
<dbReference type="GO" id="GO:0016491">
    <property type="term" value="F:oxidoreductase activity"/>
    <property type="evidence" value="ECO:0007669"/>
    <property type="project" value="UniProtKB-KW"/>
</dbReference>
<evidence type="ECO:0000313" key="2">
    <source>
        <dbReference type="EMBL" id="KAJ7686185.1"/>
    </source>
</evidence>
<dbReference type="CDD" id="cd05233">
    <property type="entry name" value="SDR_c"/>
    <property type="match status" value="1"/>
</dbReference>
<evidence type="ECO:0000313" key="3">
    <source>
        <dbReference type="Proteomes" id="UP001221757"/>
    </source>
</evidence>
<dbReference type="InterPro" id="IPR036291">
    <property type="entry name" value="NAD(P)-bd_dom_sf"/>
</dbReference>
<name>A0AAD7D9F5_MYCRO</name>
<dbReference type="InterPro" id="IPR052228">
    <property type="entry name" value="Sec_Metab_Biosynth_Oxidored"/>
</dbReference>
<dbReference type="PANTHER" id="PTHR47534:SF3">
    <property type="entry name" value="ALCOHOL DEHYDROGENASE-LIKE C-TERMINAL DOMAIN-CONTAINING PROTEIN"/>
    <property type="match status" value="1"/>
</dbReference>
<reference evidence="2" key="1">
    <citation type="submission" date="2023-03" db="EMBL/GenBank/DDBJ databases">
        <title>Massive genome expansion in bonnet fungi (Mycena s.s.) driven by repeated elements and novel gene families across ecological guilds.</title>
        <authorList>
            <consortium name="Lawrence Berkeley National Laboratory"/>
            <person name="Harder C.B."/>
            <person name="Miyauchi S."/>
            <person name="Viragh M."/>
            <person name="Kuo A."/>
            <person name="Thoen E."/>
            <person name="Andreopoulos B."/>
            <person name="Lu D."/>
            <person name="Skrede I."/>
            <person name="Drula E."/>
            <person name="Henrissat B."/>
            <person name="Morin E."/>
            <person name="Kohler A."/>
            <person name="Barry K."/>
            <person name="LaButti K."/>
            <person name="Morin E."/>
            <person name="Salamov A."/>
            <person name="Lipzen A."/>
            <person name="Mereny Z."/>
            <person name="Hegedus B."/>
            <person name="Baldrian P."/>
            <person name="Stursova M."/>
            <person name="Weitz H."/>
            <person name="Taylor A."/>
            <person name="Grigoriev I.V."/>
            <person name="Nagy L.G."/>
            <person name="Martin F."/>
            <person name="Kauserud H."/>
        </authorList>
    </citation>
    <scope>NUCLEOTIDE SEQUENCE</scope>
    <source>
        <strain evidence="2">CBHHK067</strain>
    </source>
</reference>
<evidence type="ECO:0000256" key="1">
    <source>
        <dbReference type="ARBA" id="ARBA00023002"/>
    </source>
</evidence>
<evidence type="ECO:0008006" key="4">
    <source>
        <dbReference type="Google" id="ProtNLM"/>
    </source>
</evidence>
<keyword evidence="3" id="KW-1185">Reference proteome</keyword>
<proteinExistence type="predicted"/>
<comment type="caution">
    <text evidence="2">The sequence shown here is derived from an EMBL/GenBank/DDBJ whole genome shotgun (WGS) entry which is preliminary data.</text>
</comment>
<dbReference type="Proteomes" id="UP001221757">
    <property type="component" value="Unassembled WGS sequence"/>
</dbReference>
<dbReference type="Pfam" id="PF00106">
    <property type="entry name" value="adh_short"/>
    <property type="match status" value="1"/>
</dbReference>
<dbReference type="Gene3D" id="3.40.50.720">
    <property type="entry name" value="NAD(P)-binding Rossmann-like Domain"/>
    <property type="match status" value="1"/>
</dbReference>
<sequence>MPTLAIAKASNLSFTPSYIPVSVFAGGTSGVGQAMAEAFARQTDGRAHIILVGRNASAAASILAGFPKPKDADGWAHEFVECDATSMASVRAMCAGLRGRLTHINFLVMTAGANSVVECGETAEGLDHHLSIRYYSRYTYVKELVTLLGAARDKGQDARVMSVQGAGFGMPIATEDLGLEKARRGTIGFLKGAMLVVRGVAYNDGMLAHFAAQHPDLAFTHISPGHVDTPGGVIYMGWLLSPLTWLISLLVAKLLMIPQDDCAQYMLYGLFDGARGLFIRNQHGDVVSAHICQSDHAAQVDAKSPIAHKAVCTTRRSAPFLVNLILINSGCLARRADEGVWRL</sequence>
<keyword evidence="1" id="KW-0560">Oxidoreductase</keyword>
<dbReference type="InterPro" id="IPR002347">
    <property type="entry name" value="SDR_fam"/>
</dbReference>
<gene>
    <name evidence="2" type="ORF">B0H17DRAFT_1013678</name>
</gene>
<accession>A0AAD7D9F5</accession>
<dbReference type="PANTHER" id="PTHR47534">
    <property type="entry name" value="YALI0E05731P"/>
    <property type="match status" value="1"/>
</dbReference>
<dbReference type="AlphaFoldDB" id="A0AAD7D9F5"/>
<dbReference type="PRINTS" id="PR00081">
    <property type="entry name" value="GDHRDH"/>
</dbReference>